<dbReference type="PANTHER" id="PTHR43642">
    <property type="entry name" value="HYBRID SIGNAL TRANSDUCTION HISTIDINE KINASE G"/>
    <property type="match status" value="1"/>
</dbReference>
<dbReference type="Pfam" id="PF25503">
    <property type="entry name" value="TPR_CHK1"/>
    <property type="match status" value="1"/>
</dbReference>
<proteinExistence type="predicted"/>
<accession>A0A3T1DB75</accession>
<dbReference type="PANTHER" id="PTHR43642:SF1">
    <property type="entry name" value="HYBRID SIGNAL TRANSDUCTION HISTIDINE KINASE G"/>
    <property type="match status" value="1"/>
</dbReference>
<name>A0A3T1DB75_9BACL</name>
<evidence type="ECO:0000313" key="2">
    <source>
        <dbReference type="Proteomes" id="UP000289856"/>
    </source>
</evidence>
<dbReference type="Proteomes" id="UP000289856">
    <property type="component" value="Chromosome"/>
</dbReference>
<gene>
    <name evidence="1" type="ORF">KCTCHS21_46370</name>
</gene>
<dbReference type="InterPro" id="IPR053159">
    <property type="entry name" value="Hybrid_Histidine_Kinase"/>
</dbReference>
<dbReference type="AlphaFoldDB" id="A0A3T1DB75"/>
<keyword evidence="2" id="KW-1185">Reference proteome</keyword>
<protein>
    <submittedName>
        <fullName evidence="1">Uncharacterized protein</fullName>
    </submittedName>
</protein>
<evidence type="ECO:0000313" key="1">
    <source>
        <dbReference type="EMBL" id="BBI35238.1"/>
    </source>
</evidence>
<dbReference type="KEGG" id="cohn:KCTCHS21_46370"/>
<dbReference type="EMBL" id="AP019400">
    <property type="protein sequence ID" value="BBI35238.1"/>
    <property type="molecule type" value="Genomic_DNA"/>
</dbReference>
<sequence length="385" mass="44117">MCHDSWRKYKPELLETFSEHAGKVGLESGDLWQGNQSVLISCGLMLQFGYPLREIYERMLASSGEFRRHNNELLWKQATILVATCERLTGYRASGDPYPVDEVCKPGFSESVHGDNPQLIEEEVCGYHYIPDYILGRYQEANEWLKKSAAIIALRPTDIINTHHFTYEALVWAQLFEELPSKEQRACWSGLRERLKRIHVFAKRCPESYWHKYLLIKAEMARLKRKSRQAEQLYSQSIEWARTYGLIHDVAIAAECCGKYGISQGKLHLAKIYLTEAYESYLQWGANVKAADMEQQYVHLLNIKRESGIERIDYSSVAQSAQAMSGEMEMGNLLDTMMRTMLQNAGADFGALLFEEDGLSKCLERQRSLTSDPSRLSLSLLSSII</sequence>
<reference evidence="1 2" key="1">
    <citation type="submission" date="2019-01" db="EMBL/GenBank/DDBJ databases">
        <title>Complete genome sequence of Cohnella hallensis HS21 isolated from Korean fir (Abies koreana) rhizospheric soil.</title>
        <authorList>
            <person name="Jiang L."/>
            <person name="Kang S.W."/>
            <person name="Kim S."/>
            <person name="Jung J."/>
            <person name="Kim C.Y."/>
            <person name="Kim D.H."/>
            <person name="Kim S.W."/>
            <person name="Lee J."/>
        </authorList>
    </citation>
    <scope>NUCLEOTIDE SEQUENCE [LARGE SCALE GENOMIC DNA]</scope>
    <source>
        <strain evidence="1 2">HS21</strain>
    </source>
</reference>
<organism evidence="1 2">
    <name type="scientific">Cohnella abietis</name>
    <dbReference type="NCBI Taxonomy" id="2507935"/>
    <lineage>
        <taxon>Bacteria</taxon>
        <taxon>Bacillati</taxon>
        <taxon>Bacillota</taxon>
        <taxon>Bacilli</taxon>
        <taxon>Bacillales</taxon>
        <taxon>Paenibacillaceae</taxon>
        <taxon>Cohnella</taxon>
    </lineage>
</organism>